<dbReference type="GO" id="GO:0006325">
    <property type="term" value="P:chromatin organization"/>
    <property type="evidence" value="ECO:0007669"/>
    <property type="project" value="UniProtKB-KW"/>
</dbReference>
<reference evidence="9" key="3">
    <citation type="submission" date="2015-02" db="UniProtKB">
        <authorList>
            <consortium name="EnsemblProtists"/>
        </authorList>
    </citation>
    <scope>IDENTIFICATION</scope>
    <source>
        <strain evidence="9">DAOM BR144</strain>
    </source>
</reference>
<keyword evidence="5" id="KW-0175">Coiled coil</keyword>
<feature type="compositionally biased region" description="Acidic residues" evidence="8">
    <location>
        <begin position="218"/>
        <end position="227"/>
    </location>
</feature>
<dbReference type="HOGENOM" id="CLU_097363_0_0_1"/>
<dbReference type="InterPro" id="IPR015418">
    <property type="entry name" value="Eaf6"/>
</dbReference>
<dbReference type="InParanoid" id="K3X286"/>
<dbReference type="Pfam" id="PF09340">
    <property type="entry name" value="NuA4"/>
    <property type="match status" value="1"/>
</dbReference>
<dbReference type="GO" id="GO:0005634">
    <property type="term" value="C:nucleus"/>
    <property type="evidence" value="ECO:0007669"/>
    <property type="project" value="UniProtKB-SubCell"/>
</dbReference>
<dbReference type="PANTHER" id="PTHR13476">
    <property type="entry name" value="CHROMATIN MODIFICATION-RELATED PROTEIN MEAF6"/>
    <property type="match status" value="1"/>
</dbReference>
<reference evidence="10" key="1">
    <citation type="journal article" date="2010" name="Genome Biol.">
        <title>Genome sequence of the necrotrophic plant pathogen Pythium ultimum reveals original pathogenicity mechanisms and effector repertoire.</title>
        <authorList>
            <person name="Levesque C.A."/>
            <person name="Brouwer H."/>
            <person name="Cano L."/>
            <person name="Hamilton J.P."/>
            <person name="Holt C."/>
            <person name="Huitema E."/>
            <person name="Raffaele S."/>
            <person name="Robideau G.P."/>
            <person name="Thines M."/>
            <person name="Win J."/>
            <person name="Zerillo M.M."/>
            <person name="Beakes G.W."/>
            <person name="Boore J.L."/>
            <person name="Busam D."/>
            <person name="Dumas B."/>
            <person name="Ferriera S."/>
            <person name="Fuerstenberg S.I."/>
            <person name="Gachon C.M."/>
            <person name="Gaulin E."/>
            <person name="Govers F."/>
            <person name="Grenville-Briggs L."/>
            <person name="Horner N."/>
            <person name="Hostetler J."/>
            <person name="Jiang R.H."/>
            <person name="Johnson J."/>
            <person name="Krajaejun T."/>
            <person name="Lin H."/>
            <person name="Meijer H.J."/>
            <person name="Moore B."/>
            <person name="Morris P."/>
            <person name="Phuntmart V."/>
            <person name="Puiu D."/>
            <person name="Shetty J."/>
            <person name="Stajich J.E."/>
            <person name="Tripathy S."/>
            <person name="Wawra S."/>
            <person name="van West P."/>
            <person name="Whitty B.R."/>
            <person name="Coutinho P.M."/>
            <person name="Henrissat B."/>
            <person name="Martin F."/>
            <person name="Thomas P.D."/>
            <person name="Tyler B.M."/>
            <person name="De Vries R.P."/>
            <person name="Kamoun S."/>
            <person name="Yandell M."/>
            <person name="Tisserat N."/>
            <person name="Buell C.R."/>
        </authorList>
    </citation>
    <scope>NUCLEOTIDE SEQUENCE</scope>
    <source>
        <strain evidence="10">DAOM:BR144</strain>
    </source>
</reference>
<keyword evidence="3" id="KW-0156">Chromatin regulator</keyword>
<evidence type="ECO:0000256" key="8">
    <source>
        <dbReference type="SAM" id="MobiDB-lite"/>
    </source>
</evidence>
<feature type="region of interest" description="Disordered" evidence="8">
    <location>
        <begin position="104"/>
        <end position="227"/>
    </location>
</feature>
<keyword evidence="6" id="KW-0804">Transcription</keyword>
<feature type="compositionally biased region" description="Low complexity" evidence="8">
    <location>
        <begin position="112"/>
        <end position="162"/>
    </location>
</feature>
<evidence type="ECO:0000256" key="5">
    <source>
        <dbReference type="ARBA" id="ARBA00023054"/>
    </source>
</evidence>
<comment type="subcellular location">
    <subcellularLocation>
        <location evidence="1">Nucleus</location>
    </subcellularLocation>
</comment>
<dbReference type="EnsemblProtists" id="PYU1_T011335">
    <property type="protein sequence ID" value="PYU1_T011335"/>
    <property type="gene ID" value="PYU1_G011310"/>
</dbReference>
<evidence type="ECO:0000256" key="3">
    <source>
        <dbReference type="ARBA" id="ARBA00022853"/>
    </source>
</evidence>
<keyword evidence="10" id="KW-1185">Reference proteome</keyword>
<organism evidence="9 10">
    <name type="scientific">Globisporangium ultimum (strain ATCC 200006 / CBS 805.95 / DAOM BR144)</name>
    <name type="common">Pythium ultimum</name>
    <dbReference type="NCBI Taxonomy" id="431595"/>
    <lineage>
        <taxon>Eukaryota</taxon>
        <taxon>Sar</taxon>
        <taxon>Stramenopiles</taxon>
        <taxon>Oomycota</taxon>
        <taxon>Peronosporomycetes</taxon>
        <taxon>Pythiales</taxon>
        <taxon>Pythiaceae</taxon>
        <taxon>Globisporangium</taxon>
    </lineage>
</organism>
<dbReference type="Proteomes" id="UP000019132">
    <property type="component" value="Unassembled WGS sequence"/>
</dbReference>
<evidence type="ECO:0000313" key="10">
    <source>
        <dbReference type="Proteomes" id="UP000019132"/>
    </source>
</evidence>
<reference evidence="10" key="2">
    <citation type="submission" date="2010-04" db="EMBL/GenBank/DDBJ databases">
        <authorList>
            <person name="Buell R."/>
            <person name="Hamilton J."/>
            <person name="Hostetler J."/>
        </authorList>
    </citation>
    <scope>NUCLEOTIDE SEQUENCE [LARGE SCALE GENOMIC DNA]</scope>
    <source>
        <strain evidence="10">DAOM:BR144</strain>
    </source>
</reference>
<evidence type="ECO:0000313" key="9">
    <source>
        <dbReference type="EnsemblProtists" id="PYU1_T011335"/>
    </source>
</evidence>
<dbReference type="STRING" id="431595.K3X286"/>
<proteinExistence type="inferred from homology"/>
<keyword evidence="7" id="KW-0539">Nucleus</keyword>
<evidence type="ECO:0000256" key="7">
    <source>
        <dbReference type="ARBA" id="ARBA00023242"/>
    </source>
</evidence>
<keyword evidence="4" id="KW-0805">Transcription regulation</keyword>
<dbReference type="VEuPathDB" id="FungiDB:PYU1_G011310"/>
<dbReference type="GO" id="GO:0000123">
    <property type="term" value="C:histone acetyltransferase complex"/>
    <property type="evidence" value="ECO:0007669"/>
    <property type="project" value="InterPro"/>
</dbReference>
<evidence type="ECO:0000256" key="2">
    <source>
        <dbReference type="ARBA" id="ARBA00010916"/>
    </source>
</evidence>
<dbReference type="eggNOG" id="ENOG502SACE">
    <property type="taxonomic scope" value="Eukaryota"/>
</dbReference>
<dbReference type="OMA" id="NQAGGTH"/>
<protein>
    <recommendedName>
        <fullName evidence="11">Chromatin modification-related protein MEAF6</fullName>
    </recommendedName>
</protein>
<accession>K3X286</accession>
<sequence length="227" mass="23806">METQVSEGMRALFEGQKKLHESILKMQQQIEEEEAAYLEETPHGNIIRGWDGFIDSKQPRKDAATKKIKPYTDAEHLFSSCCFYASLGQEPTIDLVDPAIATEEAPSRRKLSTASVATGGASGSAAGTPSANGTSASGSGSKLSSLQRSSSVSERKGSFLGSSGKGGKGGTSVSKESANAATTGKASKLKKRKREKLDDAEDTGEDGKAATKAATADSADDDFVDDF</sequence>
<comment type="similarity">
    <text evidence="2">Belongs to the EAF6 family.</text>
</comment>
<evidence type="ECO:0008006" key="11">
    <source>
        <dbReference type="Google" id="ProtNLM"/>
    </source>
</evidence>
<evidence type="ECO:0000256" key="4">
    <source>
        <dbReference type="ARBA" id="ARBA00023015"/>
    </source>
</evidence>
<dbReference type="AlphaFoldDB" id="K3X286"/>
<evidence type="ECO:0000256" key="6">
    <source>
        <dbReference type="ARBA" id="ARBA00023163"/>
    </source>
</evidence>
<evidence type="ECO:0000256" key="1">
    <source>
        <dbReference type="ARBA" id="ARBA00004123"/>
    </source>
</evidence>
<dbReference type="EMBL" id="GL376562">
    <property type="status" value="NOT_ANNOTATED_CDS"/>
    <property type="molecule type" value="Genomic_DNA"/>
</dbReference>
<name>K3X286_GLOUD</name>